<evidence type="ECO:0000256" key="8">
    <source>
        <dbReference type="ARBA" id="ARBA00022884"/>
    </source>
</evidence>
<feature type="domain" description="Piwi" evidence="15">
    <location>
        <begin position="693"/>
        <end position="948"/>
    </location>
</feature>
<dbReference type="CDD" id="cd04658">
    <property type="entry name" value="Piwi_piwi-like_Euk"/>
    <property type="match status" value="1"/>
</dbReference>
<keyword evidence="7" id="KW-0810">Translation regulation</keyword>
<reference evidence="16" key="1">
    <citation type="submission" date="2022-07" db="EMBL/GenBank/DDBJ databases">
        <title>Chromosome-level genome of Muraenolepis orangiensis.</title>
        <authorList>
            <person name="Kim J."/>
        </authorList>
    </citation>
    <scope>NUCLEOTIDE SEQUENCE</scope>
    <source>
        <strain evidence="16">KU_S4_2022</strain>
        <tissue evidence="16">Muscle</tissue>
    </source>
</reference>
<dbReference type="GO" id="GO:0006417">
    <property type="term" value="P:regulation of translation"/>
    <property type="evidence" value="ECO:0007669"/>
    <property type="project" value="UniProtKB-KW"/>
</dbReference>
<evidence type="ECO:0000256" key="1">
    <source>
        <dbReference type="ARBA" id="ARBA00001946"/>
    </source>
</evidence>
<dbReference type="EMBL" id="JANIIK010000041">
    <property type="protein sequence ID" value="KAJ3607294.1"/>
    <property type="molecule type" value="Genomic_DNA"/>
</dbReference>
<dbReference type="GO" id="GO:0005737">
    <property type="term" value="C:cytoplasm"/>
    <property type="evidence" value="ECO:0007669"/>
    <property type="project" value="UniProtKB-SubCell"/>
</dbReference>
<dbReference type="InterPro" id="IPR036397">
    <property type="entry name" value="RNaseH_sf"/>
</dbReference>
<evidence type="ECO:0000259" key="15">
    <source>
        <dbReference type="PROSITE" id="PS50822"/>
    </source>
</evidence>
<evidence type="ECO:0000256" key="4">
    <source>
        <dbReference type="ARBA" id="ARBA00022490"/>
    </source>
</evidence>
<dbReference type="Gene3D" id="2.170.260.10">
    <property type="entry name" value="paz domain"/>
    <property type="match status" value="1"/>
</dbReference>
<evidence type="ECO:0000313" key="16">
    <source>
        <dbReference type="EMBL" id="KAJ3607294.1"/>
    </source>
</evidence>
<dbReference type="InterPro" id="IPR036085">
    <property type="entry name" value="PAZ_dom_sf"/>
</dbReference>
<dbReference type="SMART" id="SM00950">
    <property type="entry name" value="Piwi"/>
    <property type="match status" value="1"/>
</dbReference>
<dbReference type="InterPro" id="IPR003100">
    <property type="entry name" value="PAZ_dom"/>
</dbReference>
<feature type="compositionally biased region" description="Polar residues" evidence="13">
    <location>
        <begin position="272"/>
        <end position="281"/>
    </location>
</feature>
<dbReference type="OrthoDB" id="445936at2759"/>
<keyword evidence="17" id="KW-1185">Reference proteome</keyword>
<evidence type="ECO:0000256" key="13">
    <source>
        <dbReference type="SAM" id="MobiDB-lite"/>
    </source>
</evidence>
<name>A0A9Q0EHA3_9TELE</name>
<dbReference type="SUPFAM" id="SSF53098">
    <property type="entry name" value="Ribonuclease H-like"/>
    <property type="match status" value="1"/>
</dbReference>
<dbReference type="Pfam" id="PF02170">
    <property type="entry name" value="PAZ"/>
    <property type="match status" value="1"/>
</dbReference>
<keyword evidence="5" id="KW-0540">Nuclease</keyword>
<feature type="region of interest" description="Disordered" evidence="13">
    <location>
        <begin position="190"/>
        <end position="218"/>
    </location>
</feature>
<evidence type="ECO:0000256" key="10">
    <source>
        <dbReference type="ARBA" id="ARBA00038291"/>
    </source>
</evidence>
<dbReference type="Pfam" id="PF02171">
    <property type="entry name" value="Piwi"/>
    <property type="match status" value="2"/>
</dbReference>
<dbReference type="InterPro" id="IPR012337">
    <property type="entry name" value="RNaseH-like_sf"/>
</dbReference>
<proteinExistence type="inferred from homology"/>
<accession>A0A9Q0EHA3</accession>
<dbReference type="GO" id="GO:0031047">
    <property type="term" value="P:regulatory ncRNA-mediated gene silencing"/>
    <property type="evidence" value="ECO:0007669"/>
    <property type="project" value="UniProtKB-KW"/>
</dbReference>
<evidence type="ECO:0000256" key="5">
    <source>
        <dbReference type="ARBA" id="ARBA00022722"/>
    </source>
</evidence>
<comment type="subcellular location">
    <subcellularLocation>
        <location evidence="2">Cytoplasm</location>
    </subcellularLocation>
</comment>
<evidence type="ECO:0000313" key="17">
    <source>
        <dbReference type="Proteomes" id="UP001148018"/>
    </source>
</evidence>
<dbReference type="Gene3D" id="3.40.50.2300">
    <property type="match status" value="1"/>
</dbReference>
<organism evidence="16 17">
    <name type="scientific">Muraenolepis orangiensis</name>
    <name type="common">Patagonian moray cod</name>
    <dbReference type="NCBI Taxonomy" id="630683"/>
    <lineage>
        <taxon>Eukaryota</taxon>
        <taxon>Metazoa</taxon>
        <taxon>Chordata</taxon>
        <taxon>Craniata</taxon>
        <taxon>Vertebrata</taxon>
        <taxon>Euteleostomi</taxon>
        <taxon>Actinopterygii</taxon>
        <taxon>Neopterygii</taxon>
        <taxon>Teleostei</taxon>
        <taxon>Neoteleostei</taxon>
        <taxon>Acanthomorphata</taxon>
        <taxon>Zeiogadaria</taxon>
        <taxon>Gadariae</taxon>
        <taxon>Gadiformes</taxon>
        <taxon>Muraenolepidoidei</taxon>
        <taxon>Muraenolepididae</taxon>
        <taxon>Muraenolepis</taxon>
    </lineage>
</organism>
<dbReference type="PANTHER" id="PTHR22891">
    <property type="entry name" value="EUKARYOTIC TRANSLATION INITIATION FACTOR 2C"/>
    <property type="match status" value="1"/>
</dbReference>
<dbReference type="FunFam" id="3.40.50.2300:FF:000141">
    <property type="entry name" value="piwi-like protein 2 isoform X1"/>
    <property type="match status" value="1"/>
</dbReference>
<dbReference type="GO" id="GO:0003723">
    <property type="term" value="F:RNA binding"/>
    <property type="evidence" value="ECO:0007669"/>
    <property type="project" value="UniProtKB-KW"/>
</dbReference>
<keyword evidence="8" id="KW-0694">RNA-binding</keyword>
<dbReference type="PROSITE" id="PS50822">
    <property type="entry name" value="PIWI"/>
    <property type="match status" value="1"/>
</dbReference>
<dbReference type="PROSITE" id="PS50821">
    <property type="entry name" value="PAZ"/>
    <property type="match status" value="1"/>
</dbReference>
<keyword evidence="3" id="KW-0217">Developmental protein</keyword>
<evidence type="ECO:0000256" key="7">
    <source>
        <dbReference type="ARBA" id="ARBA00022845"/>
    </source>
</evidence>
<dbReference type="SMART" id="SM00949">
    <property type="entry name" value="PAZ"/>
    <property type="match status" value="1"/>
</dbReference>
<dbReference type="Gene3D" id="3.30.420.10">
    <property type="entry name" value="Ribonuclease H-like superfamily/Ribonuclease H"/>
    <property type="match status" value="2"/>
</dbReference>
<evidence type="ECO:0000256" key="9">
    <source>
        <dbReference type="ARBA" id="ARBA00023158"/>
    </source>
</evidence>
<keyword evidence="4" id="KW-0963">Cytoplasm</keyword>
<protein>
    <recommendedName>
        <fullName evidence="11">Piwi-like protein 2</fullName>
    </recommendedName>
</protein>
<feature type="region of interest" description="Disordered" evidence="13">
    <location>
        <begin position="248"/>
        <end position="287"/>
    </location>
</feature>
<comment type="similarity">
    <text evidence="10">Belongs to the argonaute family. Piwi subfamily.</text>
</comment>
<comment type="cofactor">
    <cofactor evidence="1">
        <name>Mg(2+)</name>
        <dbReference type="ChEBI" id="CHEBI:18420"/>
    </cofactor>
</comment>
<comment type="subunit">
    <text evidence="12">Component of the PET complex.</text>
</comment>
<comment type="caution">
    <text evidence="16">The sequence shown here is derived from an EMBL/GenBank/DDBJ whole genome shotgun (WGS) entry which is preliminary data.</text>
</comment>
<gene>
    <name evidence="16" type="ORF">NHX12_025604</name>
</gene>
<evidence type="ECO:0000256" key="11">
    <source>
        <dbReference type="ARBA" id="ARBA00039537"/>
    </source>
</evidence>
<evidence type="ECO:0000256" key="2">
    <source>
        <dbReference type="ARBA" id="ARBA00004496"/>
    </source>
</evidence>
<evidence type="ECO:0000256" key="12">
    <source>
        <dbReference type="ARBA" id="ARBA00064066"/>
    </source>
</evidence>
<dbReference type="InterPro" id="IPR003165">
    <property type="entry name" value="Piwi"/>
</dbReference>
<dbReference type="SUPFAM" id="SSF101690">
    <property type="entry name" value="PAZ domain"/>
    <property type="match status" value="1"/>
</dbReference>
<keyword evidence="6" id="KW-0255">Endonuclease</keyword>
<evidence type="ECO:0000256" key="6">
    <source>
        <dbReference type="ARBA" id="ARBA00022759"/>
    </source>
</evidence>
<evidence type="ECO:0000256" key="3">
    <source>
        <dbReference type="ARBA" id="ARBA00022473"/>
    </source>
</evidence>
<sequence>MDPAKPPVPLGFPGVARMPLLPQQQQQALGRGLEPAGRGGGQSVFTGGLGQGFISPGDAAHMQFGQGAAMLPASVPFMGLARGLPMTPDRLPVGRAREMMLAQPKGGTAAHAPGLPGLEPRPGQGPPCVAATTSSQFDLSSQGSSLLSMFRGMGLEPSRASWERGQPLLGRYLNCTVEVGRGATLEKNLAPSPMGVLGSPGRDEQPQDNTGQGSSFLGRGLSTYTMLGVGRASIPYLGLGRGPAVAPPLPPGPLSPAASTTFLQPTPPLSPSAGNMPSPQQAPGLPAATPPKVPLTMEATGESLHKAGTKGHPLPIGSNSIPITCKNEAVYQYHVTFAPNIESVGMRFSMMREHHTTTGEVIAFDGSILFLPIKMKDVVLLKSERQTDNQEVEIKIHMTKILPPNSDLCIPFYNVVLRRKVVYQQSPEGFQDECAKELVGRIVITRYNNRTYRIDDIDWNKSPKDTFTLADGSTISFADYYRNHYGITIKEMDQPLLLHRPKERSKLMGKQITGELLLVPELSFMTGIPDKMRKDFRAMKDVTMHIKVGSEQHASTIKKLLNNIRDNPETMNELEKWGLHIGDDILITHGRILPMETICLQTASLVPGADMSWSRDLTREASISCIPLTLWAIFYPRRCAEQTEELVSTFQKVGVGMGMRLEKPIRIELRDDRIETYMKSIHSQLTSEPSIQIVVCITADNRDTLYSAIKKLCCIKCPVPSQVINTRTISQPQKLRSISQKILLQMNCKVGGELWTVNIPLKCIMVIGVDVHHDPNKKNQSVMGFVASLNSLLTQWYSRVSFQGPHEEIINGFQVCLLAALQKFYEVNHNLPEKIVVYRDGVSDSQLKVVTAHEVPQILKSFETFPSYKPKLVYIVVQKRISTSLYAIYGDHLGTPPPGTILDHTLTHGEGLTFKLCHMYWNWSGTIRVPSPCKYAHKLAYLCGTHLHSEPAIQLSDRLYFL</sequence>
<keyword evidence="9" id="KW-0943">RNA-mediated gene silencing</keyword>
<dbReference type="AlphaFoldDB" id="A0A9Q0EHA3"/>
<dbReference type="GO" id="GO:0004519">
    <property type="term" value="F:endonuclease activity"/>
    <property type="evidence" value="ECO:0007669"/>
    <property type="project" value="UniProtKB-KW"/>
</dbReference>
<dbReference type="Proteomes" id="UP001148018">
    <property type="component" value="Unassembled WGS sequence"/>
</dbReference>
<dbReference type="CDD" id="cd02845">
    <property type="entry name" value="PAZ_piwi_like"/>
    <property type="match status" value="1"/>
</dbReference>
<evidence type="ECO:0000259" key="14">
    <source>
        <dbReference type="PROSITE" id="PS50821"/>
    </source>
</evidence>
<feature type="domain" description="PAZ" evidence="14">
    <location>
        <begin position="411"/>
        <end position="527"/>
    </location>
</feature>
<keyword evidence="6" id="KW-0378">Hydrolase</keyword>
<dbReference type="FunFam" id="2.170.260.10:FF:000003">
    <property type="entry name" value="Piwi-like RNA-mediated gene silencing 2"/>
    <property type="match status" value="1"/>
</dbReference>
<dbReference type="Pfam" id="PF23278">
    <property type="entry name" value="Piwi_N"/>
    <property type="match status" value="1"/>
</dbReference>